<dbReference type="AlphaFoldDB" id="A0AAV5EPR7"/>
<evidence type="ECO:0000256" key="3">
    <source>
        <dbReference type="ARBA" id="ARBA00022737"/>
    </source>
</evidence>
<proteinExistence type="inferred from homology"/>
<keyword evidence="3" id="KW-0677">Repeat</keyword>
<feature type="domain" description="Disease resistance N-terminal" evidence="7">
    <location>
        <begin position="8"/>
        <end position="39"/>
    </location>
</feature>
<sequence>MKNLTERQLWAREVRELSYDLEDAIDRFMVHIDGKPSMHTFKGFIERSINLMTEIKIRHQLGTETKKSKDASWKLVSDIIAPSWLASIYSLSELNISLQTLGEVDIQVLGDIPSLRLLGIYVDKSTHGRDRKLVIEKNKFRCLKRLDVYSPSLDIVFAPGALEKLEDLSLWFGLDETMVQFGGMEFGIENLSSLLEVHIKFWTWNSSMPDFVRAAEDTIRGAISMNPNEPQLNLQVSSGSNKPLVLWFSIPTA</sequence>
<evidence type="ECO:0000256" key="1">
    <source>
        <dbReference type="ARBA" id="ARBA00008894"/>
    </source>
</evidence>
<evidence type="ECO:0000256" key="6">
    <source>
        <dbReference type="ARBA" id="ARBA00023054"/>
    </source>
</evidence>
<keyword evidence="2" id="KW-0433">Leucine-rich repeat</keyword>
<reference evidence="9" key="2">
    <citation type="submission" date="2021-12" db="EMBL/GenBank/DDBJ databases">
        <title>Resequencing data analysis of finger millet.</title>
        <authorList>
            <person name="Hatakeyama M."/>
            <person name="Aluri S."/>
            <person name="Balachadran M.T."/>
            <person name="Sivarajan S.R."/>
            <person name="Poveda L."/>
            <person name="Shimizu-Inatsugi R."/>
            <person name="Schlapbach R."/>
            <person name="Sreeman S.M."/>
            <person name="Shimizu K.K."/>
        </authorList>
    </citation>
    <scope>NUCLEOTIDE SEQUENCE</scope>
</reference>
<keyword evidence="10" id="KW-1185">Reference proteome</keyword>
<comment type="caution">
    <text evidence="9">The sequence shown here is derived from an EMBL/GenBank/DDBJ whole genome shotgun (WGS) entry which is preliminary data.</text>
</comment>
<keyword evidence="5" id="KW-0611">Plant defense</keyword>
<evidence type="ECO:0000256" key="4">
    <source>
        <dbReference type="ARBA" id="ARBA00022741"/>
    </source>
</evidence>
<dbReference type="Pfam" id="PF23598">
    <property type="entry name" value="LRR_14"/>
    <property type="match status" value="1"/>
</dbReference>
<dbReference type="InterPro" id="IPR041118">
    <property type="entry name" value="Rx_N"/>
</dbReference>
<evidence type="ECO:0000313" key="10">
    <source>
        <dbReference type="Proteomes" id="UP001054889"/>
    </source>
</evidence>
<evidence type="ECO:0008006" key="11">
    <source>
        <dbReference type="Google" id="ProtNLM"/>
    </source>
</evidence>
<dbReference type="Gene3D" id="1.20.5.4130">
    <property type="match status" value="1"/>
</dbReference>
<organism evidence="9 10">
    <name type="scientific">Eleusine coracana subsp. coracana</name>
    <dbReference type="NCBI Taxonomy" id="191504"/>
    <lineage>
        <taxon>Eukaryota</taxon>
        <taxon>Viridiplantae</taxon>
        <taxon>Streptophyta</taxon>
        <taxon>Embryophyta</taxon>
        <taxon>Tracheophyta</taxon>
        <taxon>Spermatophyta</taxon>
        <taxon>Magnoliopsida</taxon>
        <taxon>Liliopsida</taxon>
        <taxon>Poales</taxon>
        <taxon>Poaceae</taxon>
        <taxon>PACMAD clade</taxon>
        <taxon>Chloridoideae</taxon>
        <taxon>Cynodonteae</taxon>
        <taxon>Eleusininae</taxon>
        <taxon>Eleusine</taxon>
    </lineage>
</organism>
<evidence type="ECO:0000259" key="8">
    <source>
        <dbReference type="Pfam" id="PF23598"/>
    </source>
</evidence>
<dbReference type="Pfam" id="PF18052">
    <property type="entry name" value="Rx_N"/>
    <property type="match status" value="1"/>
</dbReference>
<protein>
    <recommendedName>
        <fullName evidence="11">Rx N-terminal domain-containing protein</fullName>
    </recommendedName>
</protein>
<dbReference type="InterPro" id="IPR055414">
    <property type="entry name" value="LRR_R13L4/SHOC2-like"/>
</dbReference>
<dbReference type="GO" id="GO:0006952">
    <property type="term" value="P:defense response"/>
    <property type="evidence" value="ECO:0007669"/>
    <property type="project" value="UniProtKB-KW"/>
</dbReference>
<evidence type="ECO:0000256" key="2">
    <source>
        <dbReference type="ARBA" id="ARBA00022614"/>
    </source>
</evidence>
<name>A0AAV5EPR7_ELECO</name>
<feature type="domain" description="Disease resistance R13L4/SHOC-2-like LRR" evidence="8">
    <location>
        <begin position="81"/>
        <end position="232"/>
    </location>
</feature>
<accession>A0AAV5EPR7</accession>
<evidence type="ECO:0000256" key="5">
    <source>
        <dbReference type="ARBA" id="ARBA00022821"/>
    </source>
</evidence>
<evidence type="ECO:0000259" key="7">
    <source>
        <dbReference type="Pfam" id="PF18052"/>
    </source>
</evidence>
<dbReference type="GO" id="GO:0000166">
    <property type="term" value="F:nucleotide binding"/>
    <property type="evidence" value="ECO:0007669"/>
    <property type="project" value="UniProtKB-KW"/>
</dbReference>
<gene>
    <name evidence="9" type="primary">gb13215</name>
    <name evidence="9" type="ORF">PR202_gb13215</name>
</gene>
<keyword evidence="6" id="KW-0175">Coiled coil</keyword>
<keyword evidence="4" id="KW-0547">Nucleotide-binding</keyword>
<reference evidence="9" key="1">
    <citation type="journal article" date="2018" name="DNA Res.">
        <title>Multiple hybrid de novo genome assembly of finger millet, an orphan allotetraploid crop.</title>
        <authorList>
            <person name="Hatakeyama M."/>
            <person name="Aluri S."/>
            <person name="Balachadran M.T."/>
            <person name="Sivarajan S.R."/>
            <person name="Patrignani A."/>
            <person name="Gruter S."/>
            <person name="Poveda L."/>
            <person name="Shimizu-Inatsugi R."/>
            <person name="Baeten J."/>
            <person name="Francoijs K.J."/>
            <person name="Nataraja K.N."/>
            <person name="Reddy Y.A.N."/>
            <person name="Phadnis S."/>
            <person name="Ravikumar R.L."/>
            <person name="Schlapbach R."/>
            <person name="Sreeman S.M."/>
            <person name="Shimizu K.K."/>
        </authorList>
    </citation>
    <scope>NUCLEOTIDE SEQUENCE</scope>
</reference>
<dbReference type="EMBL" id="BQKI01000078">
    <property type="protein sequence ID" value="GJN25393.1"/>
    <property type="molecule type" value="Genomic_DNA"/>
</dbReference>
<evidence type="ECO:0000313" key="9">
    <source>
        <dbReference type="EMBL" id="GJN25393.1"/>
    </source>
</evidence>
<comment type="similarity">
    <text evidence="1">Belongs to the disease resistance NB-LRR family.</text>
</comment>
<dbReference type="Proteomes" id="UP001054889">
    <property type="component" value="Unassembled WGS sequence"/>
</dbReference>